<dbReference type="InterPro" id="IPR036859">
    <property type="entry name" value="CAP-Gly_dom_sf"/>
</dbReference>
<dbReference type="Pfam" id="PF01302">
    <property type="entry name" value="CAP_GLY"/>
    <property type="match status" value="1"/>
</dbReference>
<dbReference type="AlphaFoldDB" id="A0A9N9MLM5"/>
<dbReference type="PANTHER" id="PTHR18916:SF82">
    <property type="entry name" value="CAP-GLY DOMAIN-CONTAINING PROTEIN"/>
    <property type="match status" value="1"/>
</dbReference>
<proteinExistence type="predicted"/>
<dbReference type="InterPro" id="IPR000938">
    <property type="entry name" value="CAP-Gly_domain"/>
</dbReference>
<protein>
    <recommendedName>
        <fullName evidence="2">CAP-Gly domain-containing protein</fullName>
    </recommendedName>
</protein>
<name>A0A9N9MLM5_9CUCU</name>
<dbReference type="GO" id="GO:0051010">
    <property type="term" value="F:microtubule plus-end binding"/>
    <property type="evidence" value="ECO:0007669"/>
    <property type="project" value="TreeGrafter"/>
</dbReference>
<dbReference type="GO" id="GO:0035371">
    <property type="term" value="C:microtubule plus-end"/>
    <property type="evidence" value="ECO:0007669"/>
    <property type="project" value="TreeGrafter"/>
</dbReference>
<feature type="domain" description="CAP-Gly" evidence="2">
    <location>
        <begin position="1"/>
        <end position="31"/>
    </location>
</feature>
<dbReference type="Gene3D" id="2.30.30.190">
    <property type="entry name" value="CAP Gly-rich-like domain"/>
    <property type="match status" value="1"/>
</dbReference>
<dbReference type="PANTHER" id="PTHR18916">
    <property type="entry name" value="DYNACTIN 1-RELATED MICROTUBULE-BINDING"/>
    <property type="match status" value="1"/>
</dbReference>
<evidence type="ECO:0000313" key="3">
    <source>
        <dbReference type="EMBL" id="CAG9765582.1"/>
    </source>
</evidence>
<gene>
    <name evidence="3" type="ORF">CEUTPL_LOCUS6187</name>
</gene>
<evidence type="ECO:0000259" key="2">
    <source>
        <dbReference type="PROSITE" id="PS50245"/>
    </source>
</evidence>
<dbReference type="Proteomes" id="UP001152799">
    <property type="component" value="Chromosome 3"/>
</dbReference>
<reference evidence="3" key="1">
    <citation type="submission" date="2022-01" db="EMBL/GenBank/DDBJ databases">
        <authorList>
            <person name="King R."/>
        </authorList>
    </citation>
    <scope>NUCLEOTIDE SEQUENCE</scope>
</reference>
<evidence type="ECO:0000256" key="1">
    <source>
        <dbReference type="SAM" id="MobiDB-lite"/>
    </source>
</evidence>
<dbReference type="GO" id="GO:0005938">
    <property type="term" value="C:cell cortex"/>
    <property type="evidence" value="ECO:0007669"/>
    <property type="project" value="TreeGrafter"/>
</dbReference>
<sequence length="183" mass="18958">MELDEPRGKNDGSVNGIGYFECPPGFGIFTPISKVSKSSSNVKPNHCQIHSPTGGLPPSGIRSATSRGSMTSSVSMMSSASTAPRRVRLGVTSLAPKKSPTTPTTTTRTVAARAAWQLPATRAATIWVVVVGVVGDFLGANEVTTSLTLLGPVEAELIIDTLEAIDFLDVALLMPLGGKPPVG</sequence>
<dbReference type="GO" id="GO:0031122">
    <property type="term" value="P:cytoplasmic microtubule organization"/>
    <property type="evidence" value="ECO:0007669"/>
    <property type="project" value="TreeGrafter"/>
</dbReference>
<dbReference type="SMART" id="SM01052">
    <property type="entry name" value="CAP_GLY"/>
    <property type="match status" value="1"/>
</dbReference>
<feature type="region of interest" description="Disordered" evidence="1">
    <location>
        <begin position="40"/>
        <end position="67"/>
    </location>
</feature>
<dbReference type="OrthoDB" id="2130750at2759"/>
<dbReference type="PROSITE" id="PS50245">
    <property type="entry name" value="CAP_GLY_2"/>
    <property type="match status" value="1"/>
</dbReference>
<accession>A0A9N9MLM5</accession>
<organism evidence="3 4">
    <name type="scientific">Ceutorhynchus assimilis</name>
    <name type="common">cabbage seed weevil</name>
    <dbReference type="NCBI Taxonomy" id="467358"/>
    <lineage>
        <taxon>Eukaryota</taxon>
        <taxon>Metazoa</taxon>
        <taxon>Ecdysozoa</taxon>
        <taxon>Arthropoda</taxon>
        <taxon>Hexapoda</taxon>
        <taxon>Insecta</taxon>
        <taxon>Pterygota</taxon>
        <taxon>Neoptera</taxon>
        <taxon>Endopterygota</taxon>
        <taxon>Coleoptera</taxon>
        <taxon>Polyphaga</taxon>
        <taxon>Cucujiformia</taxon>
        <taxon>Curculionidae</taxon>
        <taxon>Ceutorhynchinae</taxon>
        <taxon>Ceutorhynchus</taxon>
    </lineage>
</organism>
<dbReference type="SUPFAM" id="SSF74924">
    <property type="entry name" value="Cap-Gly domain"/>
    <property type="match status" value="1"/>
</dbReference>
<dbReference type="GO" id="GO:0005634">
    <property type="term" value="C:nucleus"/>
    <property type="evidence" value="ECO:0007669"/>
    <property type="project" value="TreeGrafter"/>
</dbReference>
<keyword evidence="4" id="KW-1185">Reference proteome</keyword>
<dbReference type="EMBL" id="OU892279">
    <property type="protein sequence ID" value="CAG9765582.1"/>
    <property type="molecule type" value="Genomic_DNA"/>
</dbReference>
<evidence type="ECO:0000313" key="4">
    <source>
        <dbReference type="Proteomes" id="UP001152799"/>
    </source>
</evidence>